<evidence type="ECO:0000256" key="1">
    <source>
        <dbReference type="SAM" id="MobiDB-lite"/>
    </source>
</evidence>
<evidence type="ECO:0000313" key="3">
    <source>
        <dbReference type="Proteomes" id="UP001244011"/>
    </source>
</evidence>
<reference evidence="2" key="1">
    <citation type="submission" date="2023-06" db="EMBL/GenBank/DDBJ databases">
        <title>Genome-scale phylogeny and comparative genomics of the fungal order Sordariales.</title>
        <authorList>
            <consortium name="Lawrence Berkeley National Laboratory"/>
            <person name="Hensen N."/>
            <person name="Bonometti L."/>
            <person name="Westerberg I."/>
            <person name="Brannstrom I.O."/>
            <person name="Guillou S."/>
            <person name="Cros-Aarteil S."/>
            <person name="Calhoun S."/>
            <person name="Haridas S."/>
            <person name="Kuo A."/>
            <person name="Mondo S."/>
            <person name="Pangilinan J."/>
            <person name="Riley R."/>
            <person name="Labutti K."/>
            <person name="Andreopoulos B."/>
            <person name="Lipzen A."/>
            <person name="Chen C."/>
            <person name="Yanf M."/>
            <person name="Daum C."/>
            <person name="Ng V."/>
            <person name="Clum A."/>
            <person name="Steindorff A."/>
            <person name="Ohm R."/>
            <person name="Martin F."/>
            <person name="Silar P."/>
            <person name="Natvig D."/>
            <person name="Lalanne C."/>
            <person name="Gautier V."/>
            <person name="Ament-Velasquez S.L."/>
            <person name="Kruys A."/>
            <person name="Hutchinson M.I."/>
            <person name="Powell A.J."/>
            <person name="Barry K."/>
            <person name="Miller A.N."/>
            <person name="Grigoriev I.V."/>
            <person name="Debuchy R."/>
            <person name="Gladieux P."/>
            <person name="Thoren M.H."/>
            <person name="Johannesson H."/>
        </authorList>
    </citation>
    <scope>NUCLEOTIDE SEQUENCE</scope>
    <source>
        <strain evidence="2">8032-3</strain>
    </source>
</reference>
<comment type="caution">
    <text evidence="2">The sequence shown here is derived from an EMBL/GenBank/DDBJ whole genome shotgun (WGS) entry which is preliminary data.</text>
</comment>
<protein>
    <submittedName>
        <fullName evidence="2">Uncharacterized protein</fullName>
    </submittedName>
</protein>
<dbReference type="EMBL" id="MU839022">
    <property type="protein sequence ID" value="KAK1764118.1"/>
    <property type="molecule type" value="Genomic_DNA"/>
</dbReference>
<dbReference type="GeneID" id="85313375"/>
<accession>A0AAJ0BVE9</accession>
<organism evidence="2 3">
    <name type="scientific">Phialemonium atrogriseum</name>
    <dbReference type="NCBI Taxonomy" id="1093897"/>
    <lineage>
        <taxon>Eukaryota</taxon>
        <taxon>Fungi</taxon>
        <taxon>Dikarya</taxon>
        <taxon>Ascomycota</taxon>
        <taxon>Pezizomycotina</taxon>
        <taxon>Sordariomycetes</taxon>
        <taxon>Sordariomycetidae</taxon>
        <taxon>Cephalothecales</taxon>
        <taxon>Cephalothecaceae</taxon>
        <taxon>Phialemonium</taxon>
    </lineage>
</organism>
<evidence type="ECO:0000313" key="2">
    <source>
        <dbReference type="EMBL" id="KAK1764118.1"/>
    </source>
</evidence>
<dbReference type="Proteomes" id="UP001244011">
    <property type="component" value="Unassembled WGS sequence"/>
</dbReference>
<keyword evidence="3" id="KW-1185">Reference proteome</keyword>
<proteinExistence type="predicted"/>
<feature type="compositionally biased region" description="Basic and acidic residues" evidence="1">
    <location>
        <begin position="96"/>
        <end position="106"/>
    </location>
</feature>
<feature type="region of interest" description="Disordered" evidence="1">
    <location>
        <begin position="1"/>
        <end position="117"/>
    </location>
</feature>
<gene>
    <name evidence="2" type="ORF">QBC33DRAFT_562175</name>
</gene>
<sequence length="257" mass="27798">MTARKHTTVSVSVAEKNGVKTETAILTIHSDGDTTADDSSDSSGSGSGLPRLTPDGGLSEYGSNAATDKGANEEQSNDAAKPRGPCVSPETTPPGDTDRQAHHREQVTTTGFGDGPTAHHLTIENLHSELARQSAIRARGHELAAKGQRATFSASARLDAAQEMVEEGRRQTERARRALRRGRQVERRGLSYVRIAEREERRLWRELSSETTAAGRWGAGGEAAVGHDYAAPWAAEVATIPGEVMEVWRERLRRNKA</sequence>
<name>A0AAJ0BVE9_9PEZI</name>
<dbReference type="AlphaFoldDB" id="A0AAJ0BVE9"/>
<dbReference type="RefSeq" id="XP_060280331.1">
    <property type="nucleotide sequence ID" value="XM_060430188.1"/>
</dbReference>